<dbReference type="PANTHER" id="PTHR11706:SF33">
    <property type="entry name" value="NATURAL RESISTANCE-ASSOCIATED MACROPHAGE PROTEIN 2"/>
    <property type="match status" value="1"/>
</dbReference>
<evidence type="ECO:0000256" key="3">
    <source>
        <dbReference type="ARBA" id="ARBA00022692"/>
    </source>
</evidence>
<feature type="transmembrane region" description="Helical" evidence="6">
    <location>
        <begin position="294"/>
        <end position="321"/>
    </location>
</feature>
<keyword evidence="8" id="KW-1185">Reference proteome</keyword>
<dbReference type="PANTHER" id="PTHR11706">
    <property type="entry name" value="SOLUTE CARRIER PROTEIN FAMILY 11 MEMBER"/>
    <property type="match status" value="1"/>
</dbReference>
<dbReference type="NCBIfam" id="NF037982">
    <property type="entry name" value="Nramp_1"/>
    <property type="match status" value="1"/>
</dbReference>
<feature type="transmembrane region" description="Helical" evidence="6">
    <location>
        <begin position="130"/>
        <end position="149"/>
    </location>
</feature>
<organism evidence="7 8">
    <name type="scientific">Streptomyces roseoviridis</name>
    <dbReference type="NCBI Taxonomy" id="67361"/>
    <lineage>
        <taxon>Bacteria</taxon>
        <taxon>Bacillati</taxon>
        <taxon>Actinomycetota</taxon>
        <taxon>Actinomycetes</taxon>
        <taxon>Kitasatosporales</taxon>
        <taxon>Streptomycetaceae</taxon>
        <taxon>Streptomyces</taxon>
    </lineage>
</organism>
<evidence type="ECO:0000256" key="1">
    <source>
        <dbReference type="ARBA" id="ARBA00004141"/>
    </source>
</evidence>
<feature type="transmembrane region" description="Helical" evidence="6">
    <location>
        <begin position="395"/>
        <end position="417"/>
    </location>
</feature>
<protein>
    <submittedName>
        <fullName evidence="7">Nramp family divalent metal transporter</fullName>
    </submittedName>
</protein>
<keyword evidence="4 6" id="KW-1133">Transmembrane helix</keyword>
<dbReference type="RefSeq" id="WP_345485728.1">
    <property type="nucleotide sequence ID" value="NZ_BAAAWU010000001.1"/>
</dbReference>
<feature type="transmembrane region" description="Helical" evidence="6">
    <location>
        <begin position="52"/>
        <end position="75"/>
    </location>
</feature>
<proteinExistence type="predicted"/>
<feature type="transmembrane region" description="Helical" evidence="6">
    <location>
        <begin position="247"/>
        <end position="274"/>
    </location>
</feature>
<feature type="transmembrane region" description="Helical" evidence="6">
    <location>
        <begin position="333"/>
        <end position="350"/>
    </location>
</feature>
<accession>A0ABV5QSQ6</accession>
<keyword evidence="2" id="KW-0813">Transport</keyword>
<comment type="caution">
    <text evidence="7">The sequence shown here is derived from an EMBL/GenBank/DDBJ whole genome shotgun (WGS) entry which is preliminary data.</text>
</comment>
<name>A0ABV5QSQ6_9ACTN</name>
<evidence type="ECO:0000313" key="8">
    <source>
        <dbReference type="Proteomes" id="UP001589716"/>
    </source>
</evidence>
<evidence type="ECO:0000256" key="6">
    <source>
        <dbReference type="SAM" id="Phobius"/>
    </source>
</evidence>
<comment type="subcellular location">
    <subcellularLocation>
        <location evidence="1">Membrane</location>
        <topology evidence="1">Multi-pass membrane protein</topology>
    </subcellularLocation>
</comment>
<reference evidence="7 8" key="1">
    <citation type="submission" date="2024-09" db="EMBL/GenBank/DDBJ databases">
        <authorList>
            <person name="Sun Q."/>
            <person name="Mori K."/>
        </authorList>
    </citation>
    <scope>NUCLEOTIDE SEQUENCE [LARGE SCALE GENOMIC DNA]</scope>
    <source>
        <strain evidence="7 8">JCM 4414</strain>
    </source>
</reference>
<dbReference type="Pfam" id="PF01566">
    <property type="entry name" value="Nramp"/>
    <property type="match status" value="1"/>
</dbReference>
<dbReference type="PRINTS" id="PR00447">
    <property type="entry name" value="NATRESASSCMP"/>
</dbReference>
<dbReference type="InterPro" id="IPR001046">
    <property type="entry name" value="NRAMP_fam"/>
</dbReference>
<dbReference type="EMBL" id="JBHMCT010000009">
    <property type="protein sequence ID" value="MFB9555721.1"/>
    <property type="molecule type" value="Genomic_DNA"/>
</dbReference>
<dbReference type="Proteomes" id="UP001589716">
    <property type="component" value="Unassembled WGS sequence"/>
</dbReference>
<evidence type="ECO:0000256" key="2">
    <source>
        <dbReference type="ARBA" id="ARBA00022448"/>
    </source>
</evidence>
<keyword evidence="3 6" id="KW-0812">Transmembrane</keyword>
<evidence type="ECO:0000313" key="7">
    <source>
        <dbReference type="EMBL" id="MFB9555721.1"/>
    </source>
</evidence>
<feature type="transmembrane region" description="Helical" evidence="6">
    <location>
        <begin position="96"/>
        <end position="124"/>
    </location>
</feature>
<dbReference type="NCBIfam" id="NF001923">
    <property type="entry name" value="PRK00701.1"/>
    <property type="match status" value="1"/>
</dbReference>
<gene>
    <name evidence="7" type="ORF">ACFFTP_16200</name>
</gene>
<feature type="transmembrane region" description="Helical" evidence="6">
    <location>
        <begin position="21"/>
        <end position="37"/>
    </location>
</feature>
<evidence type="ECO:0000256" key="4">
    <source>
        <dbReference type="ARBA" id="ARBA00022989"/>
    </source>
</evidence>
<sequence>MRHKGESVREAARPRTPGAPSPLLLLGPAFVAAVAYVDPGNVATNVTSGGRYAYLLVWVVVVANVIAMLVQYLAAKVTIATGATLAELCRTRFRRPVALGLWAQAELVAVATDLAELIGGAVALGLLFDMPLILGGAVTGLVSWVVLVLQQRGGYQRFQAVIAGMLLVVVGGFCYSAIVSGPDLGALAAGVVPRLAGTDTVLLAVGILGATVMPHAIYLHGALVRDRHGAALQDPARRRSLVSATRLDIVIAMGLAGLVNLSMLVAAAATLTPADAESLQGAYDGFARELGTPLAVIFALALLASGFASTAVGNYAGAVIFEGFLGRRTSVMVRRGVTLVPAFAVLATGVEPGFALVLSQVVLSFGIPFALWPLAGFARRADLMGELVNRRITTVAAYGATVVITVLNLALIALVVVG</sequence>
<feature type="transmembrane region" description="Helical" evidence="6">
    <location>
        <begin position="161"/>
        <end position="181"/>
    </location>
</feature>
<evidence type="ECO:0000256" key="5">
    <source>
        <dbReference type="ARBA" id="ARBA00023136"/>
    </source>
</evidence>
<feature type="transmembrane region" description="Helical" evidence="6">
    <location>
        <begin position="201"/>
        <end position="219"/>
    </location>
</feature>
<feature type="transmembrane region" description="Helical" evidence="6">
    <location>
        <begin position="356"/>
        <end position="375"/>
    </location>
</feature>
<keyword evidence="5 6" id="KW-0472">Membrane</keyword>